<evidence type="ECO:0000256" key="4">
    <source>
        <dbReference type="ARBA" id="ARBA00022980"/>
    </source>
</evidence>
<dbReference type="RefSeq" id="WP_318621238.1">
    <property type="nucleotide sequence ID" value="NZ_CP137642.1"/>
</dbReference>
<protein>
    <recommendedName>
        <fullName evidence="6">Large ribosomal subunit protein uL4</fullName>
    </recommendedName>
</protein>
<dbReference type="GO" id="GO:0006412">
    <property type="term" value="P:translation"/>
    <property type="evidence" value="ECO:0007669"/>
    <property type="project" value="UniProtKB-UniRule"/>
</dbReference>
<dbReference type="KEGG" id="mrc:R6Y96_09820"/>
<comment type="similarity">
    <text evidence="1 6">Belongs to the universal ribosomal protein uL4 family.</text>
</comment>
<dbReference type="InterPro" id="IPR045240">
    <property type="entry name" value="Ribosomal_uL4_euk/arch"/>
</dbReference>
<dbReference type="EMBL" id="CP137642">
    <property type="protein sequence ID" value="WOX57572.1"/>
    <property type="molecule type" value="Genomic_DNA"/>
</dbReference>
<dbReference type="PROSITE" id="PS00939">
    <property type="entry name" value="RIBOSOMAL_L1E"/>
    <property type="match status" value="1"/>
</dbReference>
<evidence type="ECO:0000313" key="8">
    <source>
        <dbReference type="Proteomes" id="UP001305652"/>
    </source>
</evidence>
<dbReference type="AlphaFoldDB" id="A0AAX4FV10"/>
<evidence type="ECO:0000256" key="3">
    <source>
        <dbReference type="ARBA" id="ARBA00022884"/>
    </source>
</evidence>
<dbReference type="GO" id="GO:0005840">
    <property type="term" value="C:ribosome"/>
    <property type="evidence" value="ECO:0007669"/>
    <property type="project" value="UniProtKB-KW"/>
</dbReference>
<evidence type="ECO:0000313" key="7">
    <source>
        <dbReference type="EMBL" id="WOX57572.1"/>
    </source>
</evidence>
<dbReference type="InterPro" id="IPR002136">
    <property type="entry name" value="Ribosomal_uL4"/>
</dbReference>
<accession>A0AAX4FV10</accession>
<name>A0AAX4FV10_9EURY</name>
<dbReference type="HAMAP" id="MF_01328_A">
    <property type="entry name" value="Ribosomal_uL4_A"/>
    <property type="match status" value="1"/>
</dbReference>
<dbReference type="InterPro" id="IPR023574">
    <property type="entry name" value="Ribosomal_uL4_dom_sf"/>
</dbReference>
<dbReference type="GeneID" id="85733455"/>
<keyword evidence="4 6" id="KW-0689">Ribosomal protein</keyword>
<dbReference type="GO" id="GO:0019843">
    <property type="term" value="F:rRNA binding"/>
    <property type="evidence" value="ECO:0007669"/>
    <property type="project" value="UniProtKB-UniRule"/>
</dbReference>
<evidence type="ECO:0000256" key="6">
    <source>
        <dbReference type="HAMAP-Rule" id="MF_01328"/>
    </source>
</evidence>
<dbReference type="SUPFAM" id="SSF52166">
    <property type="entry name" value="Ribosomal protein L4"/>
    <property type="match status" value="1"/>
</dbReference>
<comment type="function">
    <text evidence="6">One of the primary rRNA binding proteins, this protein initially binds near the 5'-end of the 23S rRNA. It is important during the early stages of 50S assembly. It makes multiple contacts with different domains of the 23S rRNA in the assembled 50S subunit and ribosome.</text>
</comment>
<reference evidence="7 8" key="1">
    <citation type="submission" date="2023-10" db="EMBL/GenBank/DDBJ databases">
        <title>The complete genome sequence of Methanoculleus receptaculi DSM 18860.</title>
        <authorList>
            <person name="Lai S.-J."/>
            <person name="You Y.-T."/>
            <person name="Chen S.-C."/>
        </authorList>
    </citation>
    <scope>NUCLEOTIDE SEQUENCE [LARGE SCALE GENOMIC DNA]</scope>
    <source>
        <strain evidence="7 8">DSM 18860</strain>
    </source>
</reference>
<dbReference type="Proteomes" id="UP001305652">
    <property type="component" value="Chromosome"/>
</dbReference>
<evidence type="ECO:0000256" key="5">
    <source>
        <dbReference type="ARBA" id="ARBA00023274"/>
    </source>
</evidence>
<organism evidence="7 8">
    <name type="scientific">Methanoculleus receptaculi</name>
    <dbReference type="NCBI Taxonomy" id="394967"/>
    <lineage>
        <taxon>Archaea</taxon>
        <taxon>Methanobacteriati</taxon>
        <taxon>Methanobacteriota</taxon>
        <taxon>Stenosarchaea group</taxon>
        <taxon>Methanomicrobia</taxon>
        <taxon>Methanomicrobiales</taxon>
        <taxon>Methanomicrobiaceae</taxon>
        <taxon>Methanoculleus</taxon>
    </lineage>
</organism>
<dbReference type="Gene3D" id="3.40.1370.10">
    <property type="match status" value="1"/>
</dbReference>
<evidence type="ECO:0000256" key="2">
    <source>
        <dbReference type="ARBA" id="ARBA00022730"/>
    </source>
</evidence>
<dbReference type="PANTHER" id="PTHR19431">
    <property type="entry name" value="60S RIBOSOMAL PROTEIN L4"/>
    <property type="match status" value="1"/>
</dbReference>
<dbReference type="GO" id="GO:1990904">
    <property type="term" value="C:ribonucleoprotein complex"/>
    <property type="evidence" value="ECO:0007669"/>
    <property type="project" value="UniProtKB-KW"/>
</dbReference>
<comment type="subunit">
    <text evidence="6">Part of the 50S ribosomal subunit.</text>
</comment>
<sequence>MKAQVRTLTGEIAHEIDLPAVFGEDYRPDLIKRAVIALQSTRFQPHGTNPYAGIRTSAESWGSGRGVAQIPRIKNGSRAARVPQATGGRAAHPPKVEKVLVRQINRKEKRKALRSAIAASTHPDLVRARGHLFDGSLPLVMEDRFEDLTRTSDVIAALSALGIYADVERAKGSRKVRAGRGTMRGRRYKQRKSILIVTGTEPLRAARNLAGVDAVAVNQLNTELLAPGTQAGRLTVWTESAIRRLEEFSWY</sequence>
<comment type="function">
    <text evidence="6">Forms part of the polypeptide exit tunnel.</text>
</comment>
<dbReference type="InterPro" id="IPR019970">
    <property type="entry name" value="Ribosomall_uL4-arc"/>
</dbReference>
<proteinExistence type="inferred from homology"/>
<keyword evidence="2 6" id="KW-0699">rRNA-binding</keyword>
<evidence type="ECO:0000256" key="1">
    <source>
        <dbReference type="ARBA" id="ARBA00010528"/>
    </source>
</evidence>
<keyword evidence="8" id="KW-1185">Reference proteome</keyword>
<dbReference type="InterPro" id="IPR013000">
    <property type="entry name" value="Ribosomal_uL4_euk/arc_CS"/>
</dbReference>
<keyword evidence="3 6" id="KW-0694">RNA-binding</keyword>
<dbReference type="GO" id="GO:0003735">
    <property type="term" value="F:structural constituent of ribosome"/>
    <property type="evidence" value="ECO:0007669"/>
    <property type="project" value="InterPro"/>
</dbReference>
<keyword evidence="5 6" id="KW-0687">Ribonucleoprotein</keyword>
<dbReference type="NCBIfam" id="TIGR03672">
    <property type="entry name" value="rpl4p_arch"/>
    <property type="match status" value="1"/>
</dbReference>
<dbReference type="Pfam" id="PF00573">
    <property type="entry name" value="Ribosomal_L4"/>
    <property type="match status" value="1"/>
</dbReference>
<gene>
    <name evidence="7" type="primary">rpl4p</name>
    <name evidence="6" type="synonym">rpl4</name>
    <name evidence="7" type="ORF">R6Y96_09820</name>
</gene>